<evidence type="ECO:0000313" key="2">
    <source>
        <dbReference type="EMBL" id="MBL4914251.1"/>
    </source>
</evidence>
<dbReference type="EMBL" id="JAESVD010000008">
    <property type="protein sequence ID" value="MBL4914251.1"/>
    <property type="molecule type" value="Genomic_DNA"/>
</dbReference>
<accession>A0ABS1T0D3</accession>
<gene>
    <name evidence="2" type="ORF">JMA39_14175</name>
</gene>
<keyword evidence="3" id="KW-1185">Reference proteome</keyword>
<dbReference type="Proteomes" id="UP000604898">
    <property type="component" value="Unassembled WGS sequence"/>
</dbReference>
<reference evidence="2 3" key="1">
    <citation type="submission" date="2021-01" db="EMBL/GenBank/DDBJ databases">
        <title>Genome sequence of Shewanella schlegeliana JCM 11561.</title>
        <authorList>
            <person name="Zhang H."/>
            <person name="Li C."/>
        </authorList>
    </citation>
    <scope>NUCLEOTIDE SEQUENCE [LARGE SCALE GENOMIC DNA]</scope>
    <source>
        <strain evidence="2 3">JCM 11561</strain>
    </source>
</reference>
<evidence type="ECO:0000256" key="1">
    <source>
        <dbReference type="SAM" id="Phobius"/>
    </source>
</evidence>
<keyword evidence="1" id="KW-1133">Transmembrane helix</keyword>
<dbReference type="RefSeq" id="WP_202722509.1">
    <property type="nucleotide sequence ID" value="NZ_BPEX01000020.1"/>
</dbReference>
<evidence type="ECO:0008006" key="4">
    <source>
        <dbReference type="Google" id="ProtNLM"/>
    </source>
</evidence>
<proteinExistence type="predicted"/>
<organism evidence="2 3">
    <name type="scientific">Shewanella schlegeliana</name>
    <dbReference type="NCBI Taxonomy" id="190308"/>
    <lineage>
        <taxon>Bacteria</taxon>
        <taxon>Pseudomonadati</taxon>
        <taxon>Pseudomonadota</taxon>
        <taxon>Gammaproteobacteria</taxon>
        <taxon>Alteromonadales</taxon>
        <taxon>Shewanellaceae</taxon>
        <taxon>Shewanella</taxon>
    </lineage>
</organism>
<sequence>MNDASAKLTQLINQAPREIAPQKELWNDIERQLDKVELDQPQNKAQQRPVFRRLAVASIILLVGLLGMNIWQHNGELSTLATPSPLLATLAEIKLQHQLQVEQLSQQQHLTNWQASELGLPLENGIEQLRKAAEQIYQALQQTPNDKELWQLWLWTQQREIELLQQGQTLPVNPLPQGV</sequence>
<keyword evidence="1" id="KW-0472">Membrane</keyword>
<protein>
    <recommendedName>
        <fullName evidence="4">Anti-sigma factor</fullName>
    </recommendedName>
</protein>
<evidence type="ECO:0000313" key="3">
    <source>
        <dbReference type="Proteomes" id="UP000604898"/>
    </source>
</evidence>
<comment type="caution">
    <text evidence="2">The sequence shown here is derived from an EMBL/GenBank/DDBJ whole genome shotgun (WGS) entry which is preliminary data.</text>
</comment>
<name>A0ABS1T0D3_9GAMM</name>
<feature type="transmembrane region" description="Helical" evidence="1">
    <location>
        <begin position="50"/>
        <end position="71"/>
    </location>
</feature>
<keyword evidence="1" id="KW-0812">Transmembrane</keyword>